<evidence type="ECO:0000259" key="7">
    <source>
        <dbReference type="Pfam" id="PF00361"/>
    </source>
</evidence>
<gene>
    <name evidence="8" type="ORF">METZ01_LOCUS380977</name>
</gene>
<evidence type="ECO:0000256" key="2">
    <source>
        <dbReference type="ARBA" id="ARBA00009025"/>
    </source>
</evidence>
<dbReference type="PANTHER" id="PTHR43507">
    <property type="entry name" value="NADH-UBIQUINONE OXIDOREDUCTASE CHAIN 4"/>
    <property type="match status" value="1"/>
</dbReference>
<evidence type="ECO:0000256" key="6">
    <source>
        <dbReference type="SAM" id="Phobius"/>
    </source>
</evidence>
<name>A0A382U1I0_9ZZZZ</name>
<dbReference type="GO" id="GO:0008137">
    <property type="term" value="F:NADH dehydrogenase (ubiquinone) activity"/>
    <property type="evidence" value="ECO:0007669"/>
    <property type="project" value="InterPro"/>
</dbReference>
<dbReference type="InterPro" id="IPR003918">
    <property type="entry name" value="NADH_UbQ_OxRdtase"/>
</dbReference>
<evidence type="ECO:0000256" key="5">
    <source>
        <dbReference type="ARBA" id="ARBA00023136"/>
    </source>
</evidence>
<feature type="transmembrane region" description="Helical" evidence="6">
    <location>
        <begin position="128"/>
        <end position="148"/>
    </location>
</feature>
<dbReference type="InterPro" id="IPR001750">
    <property type="entry name" value="ND/Mrp_TM"/>
</dbReference>
<feature type="transmembrane region" description="Helical" evidence="6">
    <location>
        <begin position="176"/>
        <end position="195"/>
    </location>
</feature>
<dbReference type="PRINTS" id="PR01437">
    <property type="entry name" value="NUOXDRDTASE4"/>
</dbReference>
<feature type="transmembrane region" description="Helical" evidence="6">
    <location>
        <begin position="271"/>
        <end position="290"/>
    </location>
</feature>
<feature type="transmembrane region" description="Helical" evidence="6">
    <location>
        <begin position="207"/>
        <end position="231"/>
    </location>
</feature>
<dbReference type="EMBL" id="UINC01140778">
    <property type="protein sequence ID" value="SVD28123.1"/>
    <property type="molecule type" value="Genomic_DNA"/>
</dbReference>
<reference evidence="8" key="1">
    <citation type="submission" date="2018-05" db="EMBL/GenBank/DDBJ databases">
        <authorList>
            <person name="Lanie J.A."/>
            <person name="Ng W.-L."/>
            <person name="Kazmierczak K.M."/>
            <person name="Andrzejewski T.M."/>
            <person name="Davidsen T.M."/>
            <person name="Wayne K.J."/>
            <person name="Tettelin H."/>
            <person name="Glass J.I."/>
            <person name="Rusch D."/>
            <person name="Podicherti R."/>
            <person name="Tsui H.-C.T."/>
            <person name="Winkler M.E."/>
        </authorList>
    </citation>
    <scope>NUCLEOTIDE SEQUENCE</scope>
</reference>
<keyword evidence="5 6" id="KW-0472">Membrane</keyword>
<proteinExistence type="inferred from homology"/>
<dbReference type="GO" id="GO:0016020">
    <property type="term" value="C:membrane"/>
    <property type="evidence" value="ECO:0007669"/>
    <property type="project" value="UniProtKB-SubCell"/>
</dbReference>
<dbReference type="PANTHER" id="PTHR43507:SF4">
    <property type="entry name" value="PROTON-TRANSLOCATING NADH-QUINONE OXIDOREDUCTASE, CHAIN M"/>
    <property type="match status" value="1"/>
</dbReference>
<feature type="non-terminal residue" evidence="8">
    <location>
        <position position="1"/>
    </location>
</feature>
<feature type="transmembrane region" description="Helical" evidence="6">
    <location>
        <begin position="31"/>
        <end position="55"/>
    </location>
</feature>
<dbReference type="NCBIfam" id="TIGR01972">
    <property type="entry name" value="NDH_I_M"/>
    <property type="match status" value="1"/>
</dbReference>
<evidence type="ECO:0000313" key="8">
    <source>
        <dbReference type="EMBL" id="SVD28123.1"/>
    </source>
</evidence>
<protein>
    <recommendedName>
        <fullName evidence="7">NADH:quinone oxidoreductase/Mrp antiporter transmembrane domain-containing protein</fullName>
    </recommendedName>
</protein>
<feature type="domain" description="NADH:quinone oxidoreductase/Mrp antiporter transmembrane" evidence="7">
    <location>
        <begin position="86"/>
        <end position="295"/>
    </location>
</feature>
<feature type="transmembrane region" description="Helical" evidence="6">
    <location>
        <begin position="90"/>
        <end position="108"/>
    </location>
</feature>
<accession>A0A382U1I0</accession>
<organism evidence="8">
    <name type="scientific">marine metagenome</name>
    <dbReference type="NCBI Taxonomy" id="408172"/>
    <lineage>
        <taxon>unclassified sequences</taxon>
        <taxon>metagenomes</taxon>
        <taxon>ecological metagenomes</taxon>
    </lineage>
</organism>
<evidence type="ECO:0000256" key="4">
    <source>
        <dbReference type="ARBA" id="ARBA00022989"/>
    </source>
</evidence>
<evidence type="ECO:0000256" key="3">
    <source>
        <dbReference type="ARBA" id="ARBA00022692"/>
    </source>
</evidence>
<dbReference type="GO" id="GO:0048039">
    <property type="term" value="F:ubiquinone binding"/>
    <property type="evidence" value="ECO:0007669"/>
    <property type="project" value="TreeGrafter"/>
</dbReference>
<sequence>FYVFVMYDYHEGGYQFVGSVIWLMDPLNIQFSFGIDGISAPMILLTGIVMLAGTMMSWNIEYRSKDFFVLFMFLVAGVFGTFSVRDIFFLFFFYELAVLPMFPLIAVWGSTTDFGSFLRTKEYSAMKLTLYLVAGSVLVWIGIIALFIETTNAGAGTFSIETLSQLSEDGVFSRKFQIIFFPFFMIGFGVLAGLWPFHTWSPDGHVAAPTAVSMIHAGVLMKLGAYGIIRIGMTVLPEGASDWMPLLIGLGTVNVLYGAISAMGQRDLKYVIGYSSVSHMGLVLMGLATLNPIGVTG</sequence>
<evidence type="ECO:0000256" key="1">
    <source>
        <dbReference type="ARBA" id="ARBA00004141"/>
    </source>
</evidence>
<dbReference type="GO" id="GO:0015990">
    <property type="term" value="P:electron transport coupled proton transport"/>
    <property type="evidence" value="ECO:0007669"/>
    <property type="project" value="TreeGrafter"/>
</dbReference>
<keyword evidence="4 6" id="KW-1133">Transmembrane helix</keyword>
<dbReference type="GO" id="GO:0003954">
    <property type="term" value="F:NADH dehydrogenase activity"/>
    <property type="evidence" value="ECO:0007669"/>
    <property type="project" value="TreeGrafter"/>
</dbReference>
<feature type="transmembrane region" description="Helical" evidence="6">
    <location>
        <begin position="67"/>
        <end position="84"/>
    </location>
</feature>
<dbReference type="GO" id="GO:0042773">
    <property type="term" value="P:ATP synthesis coupled electron transport"/>
    <property type="evidence" value="ECO:0007669"/>
    <property type="project" value="InterPro"/>
</dbReference>
<dbReference type="InterPro" id="IPR010227">
    <property type="entry name" value="NADH_Q_OxRdtase_chainM/4"/>
</dbReference>
<keyword evidence="3 6" id="KW-0812">Transmembrane</keyword>
<feature type="non-terminal residue" evidence="8">
    <location>
        <position position="297"/>
    </location>
</feature>
<feature type="transmembrane region" description="Helical" evidence="6">
    <location>
        <begin position="243"/>
        <end position="264"/>
    </location>
</feature>
<dbReference type="Pfam" id="PF00361">
    <property type="entry name" value="Proton_antipo_M"/>
    <property type="match status" value="1"/>
</dbReference>
<comment type="subcellular location">
    <subcellularLocation>
        <location evidence="1">Membrane</location>
        <topology evidence="1">Multi-pass membrane protein</topology>
    </subcellularLocation>
</comment>
<comment type="similarity">
    <text evidence="2">Belongs to the complex I subunit 4 family.</text>
</comment>
<dbReference type="AlphaFoldDB" id="A0A382U1I0"/>